<dbReference type="EMBL" id="JBJXBP010000006">
    <property type="protein sequence ID" value="KAL3824822.1"/>
    <property type="molecule type" value="Genomic_DNA"/>
</dbReference>
<evidence type="ECO:0000313" key="2">
    <source>
        <dbReference type="Proteomes" id="UP001634393"/>
    </source>
</evidence>
<comment type="caution">
    <text evidence="1">The sequence shown here is derived from an EMBL/GenBank/DDBJ whole genome shotgun (WGS) entry which is preliminary data.</text>
</comment>
<accession>A0ABD3SJS8</accession>
<keyword evidence="2" id="KW-1185">Reference proteome</keyword>
<organism evidence="1 2">
    <name type="scientific">Penstemon smallii</name>
    <dbReference type="NCBI Taxonomy" id="265156"/>
    <lineage>
        <taxon>Eukaryota</taxon>
        <taxon>Viridiplantae</taxon>
        <taxon>Streptophyta</taxon>
        <taxon>Embryophyta</taxon>
        <taxon>Tracheophyta</taxon>
        <taxon>Spermatophyta</taxon>
        <taxon>Magnoliopsida</taxon>
        <taxon>eudicotyledons</taxon>
        <taxon>Gunneridae</taxon>
        <taxon>Pentapetalae</taxon>
        <taxon>asterids</taxon>
        <taxon>lamiids</taxon>
        <taxon>Lamiales</taxon>
        <taxon>Plantaginaceae</taxon>
        <taxon>Cheloneae</taxon>
        <taxon>Penstemon</taxon>
    </lineage>
</organism>
<proteinExistence type="predicted"/>
<name>A0ABD3SJS8_9LAMI</name>
<dbReference type="AlphaFoldDB" id="A0ABD3SJS8"/>
<dbReference type="Proteomes" id="UP001634393">
    <property type="component" value="Unassembled WGS sequence"/>
</dbReference>
<gene>
    <name evidence="1" type="ORF">ACJIZ3_020851</name>
</gene>
<protein>
    <submittedName>
        <fullName evidence="1">Uncharacterized protein</fullName>
    </submittedName>
</protein>
<sequence length="30" mass="3493">MVQCSSVINIIKALFFKIQKISSYLNFVEE</sequence>
<evidence type="ECO:0000313" key="1">
    <source>
        <dbReference type="EMBL" id="KAL3824822.1"/>
    </source>
</evidence>
<reference evidence="1 2" key="1">
    <citation type="submission" date="2024-12" db="EMBL/GenBank/DDBJ databases">
        <title>The unique morphological basis and parallel evolutionary history of personate flowers in Penstemon.</title>
        <authorList>
            <person name="Depatie T.H."/>
            <person name="Wessinger C.A."/>
        </authorList>
    </citation>
    <scope>NUCLEOTIDE SEQUENCE [LARGE SCALE GENOMIC DNA]</scope>
    <source>
        <strain evidence="1">WTNN_2</strain>
        <tissue evidence="1">Leaf</tissue>
    </source>
</reference>